<proteinExistence type="predicted"/>
<dbReference type="PANTHER" id="PTHR33490:SF7">
    <property type="entry name" value="BLR2979 PROTEIN"/>
    <property type="match status" value="1"/>
</dbReference>
<dbReference type="EMBL" id="FXYF01000008">
    <property type="protein sequence ID" value="SMX45100.1"/>
    <property type="molecule type" value="Genomic_DNA"/>
</dbReference>
<name>A0A238KR20_9RHOB</name>
<dbReference type="AlphaFoldDB" id="A0A238KR20"/>
<dbReference type="InterPro" id="IPR038765">
    <property type="entry name" value="Papain-like_cys_pep_sf"/>
</dbReference>
<dbReference type="Gene3D" id="3.10.620.30">
    <property type="match status" value="1"/>
</dbReference>
<reference evidence="2 3" key="1">
    <citation type="submission" date="2017-05" db="EMBL/GenBank/DDBJ databases">
        <authorList>
            <person name="Song R."/>
            <person name="Chenine A.L."/>
            <person name="Ruprecht R.M."/>
        </authorList>
    </citation>
    <scope>NUCLEOTIDE SEQUENCE [LARGE SCALE GENOMIC DNA]</scope>
    <source>
        <strain evidence="2 3">CECT 8898</strain>
    </source>
</reference>
<dbReference type="Pfam" id="PF01841">
    <property type="entry name" value="Transglut_core"/>
    <property type="match status" value="1"/>
</dbReference>
<evidence type="ECO:0000313" key="3">
    <source>
        <dbReference type="Proteomes" id="UP000207598"/>
    </source>
</evidence>
<protein>
    <submittedName>
        <fullName evidence="2">Transglutaminase-like superfamily protein</fullName>
    </submittedName>
</protein>
<gene>
    <name evidence="2" type="ORF">MAA8898_03142</name>
</gene>
<dbReference type="PANTHER" id="PTHR33490">
    <property type="entry name" value="BLR5614 PROTEIN-RELATED"/>
    <property type="match status" value="1"/>
</dbReference>
<dbReference type="RefSeq" id="WP_094021941.1">
    <property type="nucleotide sequence ID" value="NZ_FXYF01000008.1"/>
</dbReference>
<feature type="domain" description="Transglutaminase-like" evidence="1">
    <location>
        <begin position="175"/>
        <end position="246"/>
    </location>
</feature>
<dbReference type="OrthoDB" id="9804023at2"/>
<dbReference type="SMART" id="SM00460">
    <property type="entry name" value="TGc"/>
    <property type="match status" value="1"/>
</dbReference>
<dbReference type="InterPro" id="IPR013589">
    <property type="entry name" value="Bac_transglu_N"/>
</dbReference>
<dbReference type="Proteomes" id="UP000207598">
    <property type="component" value="Unassembled WGS sequence"/>
</dbReference>
<accession>A0A238KR20</accession>
<evidence type="ECO:0000313" key="2">
    <source>
        <dbReference type="EMBL" id="SMX45100.1"/>
    </source>
</evidence>
<dbReference type="SUPFAM" id="SSF54001">
    <property type="entry name" value="Cysteine proteinases"/>
    <property type="match status" value="1"/>
</dbReference>
<dbReference type="Pfam" id="PF08379">
    <property type="entry name" value="Bact_transglu_N"/>
    <property type="match status" value="1"/>
</dbReference>
<sequence length="300" mass="32543">MLYDVTLAVRYAYDQPAGAARMNLRMMPGSNPAQRLISGLLEADPVPDLRRDRLDFFGNALSEIAYTAPLDAVAFRFTGRIQPLEVPRGLDLSCALSELPRELNELMSLAPDMPHHFLGVSDRVSPMPAITGFARDLTRPDMPVLAAVEALSAALHAEIAFDPTATDVTTDPAVAFENRRGVCQDISHIMIAALRGIGVPAGYVSGFLRTEPPEGEERLAGADAMHAWVRAWCGQEIGWIEIDPTNDMRVGADHIDVAMGRDYSDVAPVKGTLRTSGLHSTFHSVDMIPVDETAGRPQEG</sequence>
<keyword evidence="3" id="KW-1185">Reference proteome</keyword>
<organism evidence="2 3">
    <name type="scientific">Maliponia aquimaris</name>
    <dbReference type="NCBI Taxonomy" id="1673631"/>
    <lineage>
        <taxon>Bacteria</taxon>
        <taxon>Pseudomonadati</taxon>
        <taxon>Pseudomonadota</taxon>
        <taxon>Alphaproteobacteria</taxon>
        <taxon>Rhodobacterales</taxon>
        <taxon>Paracoccaceae</taxon>
        <taxon>Maliponia</taxon>
    </lineage>
</organism>
<dbReference type="InterPro" id="IPR002931">
    <property type="entry name" value="Transglutaminase-like"/>
</dbReference>
<evidence type="ECO:0000259" key="1">
    <source>
        <dbReference type="SMART" id="SM00460"/>
    </source>
</evidence>